<reference evidence="4" key="2">
    <citation type="submission" date="2016-12" db="EMBL/GenBank/DDBJ databases">
        <title>Whole genome sequencing of Sphingomonas sp. ABOJV.</title>
        <authorList>
            <person name="Conlan S."/>
            <person name="Thomas P.J."/>
            <person name="Mullikin J."/>
            <person name="Palmore T.N."/>
            <person name="Frank K.M."/>
            <person name="Segre J.A."/>
        </authorList>
    </citation>
    <scope>NUCLEOTIDE SEQUENCE [LARGE SCALE GENOMIC DNA]</scope>
    <source>
        <strain evidence="4">ABOJV</strain>
    </source>
</reference>
<dbReference type="Proteomes" id="UP000185161">
    <property type="component" value="Chromosome"/>
</dbReference>
<reference evidence="2" key="1">
    <citation type="submission" date="2016-12" db="EMBL/GenBank/DDBJ databases">
        <title>Whole genome sequencing of Sphingomonas koreensis.</title>
        <authorList>
            <person name="Conlan S."/>
            <person name="Thomas P.J."/>
            <person name="Mullikin J."/>
            <person name="Palmore T.N."/>
            <person name="Frank K.M."/>
            <person name="Segre J.A."/>
        </authorList>
    </citation>
    <scope>NUCLEOTIDE SEQUENCE</scope>
    <source>
        <strain evidence="2">ABOJV</strain>
    </source>
</reference>
<dbReference type="KEGG" id="skr:BRX40_14905"/>
<organism evidence="2 4">
    <name type="scientific">Sphingomonas koreensis</name>
    <dbReference type="NCBI Taxonomy" id="93064"/>
    <lineage>
        <taxon>Bacteria</taxon>
        <taxon>Pseudomonadati</taxon>
        <taxon>Pseudomonadota</taxon>
        <taxon>Alphaproteobacteria</taxon>
        <taxon>Sphingomonadales</taxon>
        <taxon>Sphingomonadaceae</taxon>
        <taxon>Sphingomonas</taxon>
    </lineage>
</organism>
<dbReference type="EMBL" id="QQWO01000027">
    <property type="protein sequence ID" value="RSU98722.1"/>
    <property type="molecule type" value="Genomic_DNA"/>
</dbReference>
<dbReference type="STRING" id="93064.BRX40_14905"/>
<sequence length="145" mass="15281">MSNWSTAKRIAAGTLVAGTLDILAAIGMTLAFGRPVDAMLRYVASGPFPDARQWGGSGAALGLAVHFALMAIMATVFTLAANRYPRLKAQPVYWGVAYGLVTYVAMNLIVVPLRFGTIPGAVGIASQLLFHILLVGVPIALIARR</sequence>
<evidence type="ECO:0008006" key="6">
    <source>
        <dbReference type="Google" id="ProtNLM"/>
    </source>
</evidence>
<keyword evidence="4" id="KW-1185">Reference proteome</keyword>
<keyword evidence="1" id="KW-1133">Transmembrane helix</keyword>
<evidence type="ECO:0000256" key="1">
    <source>
        <dbReference type="SAM" id="Phobius"/>
    </source>
</evidence>
<name>A0A1L6JDH3_9SPHN</name>
<dbReference type="AlphaFoldDB" id="A0A1L6JDH3"/>
<reference evidence="3 5" key="3">
    <citation type="submission" date="2018-07" db="EMBL/GenBank/DDBJ databases">
        <title>Genomic and Epidemiologic Investigation of an Indolent Hospital Outbreak.</title>
        <authorList>
            <person name="Johnson R.C."/>
            <person name="Deming C."/>
            <person name="Conlan S."/>
            <person name="Zellmer C.J."/>
            <person name="Michelin A.V."/>
            <person name="Lee-Lin S."/>
            <person name="Thomas P.J."/>
            <person name="Park M."/>
            <person name="Weingarten R.A."/>
            <person name="Less J."/>
            <person name="Dekker J.P."/>
            <person name="Frank K.M."/>
            <person name="Musser K.A."/>
            <person name="Mcquiston J.R."/>
            <person name="Henderson D.K."/>
            <person name="Lau A.F."/>
            <person name="Palmore T.N."/>
            <person name="Segre J.A."/>
        </authorList>
    </citation>
    <scope>NUCLEOTIDE SEQUENCE [LARGE SCALE GENOMIC DNA]</scope>
    <source>
        <strain evidence="3 5">SK-NIH.Env10_0317</strain>
    </source>
</reference>
<dbReference type="GeneID" id="44133854"/>
<evidence type="ECO:0000313" key="5">
    <source>
        <dbReference type="Proteomes" id="UP000286681"/>
    </source>
</evidence>
<evidence type="ECO:0000313" key="4">
    <source>
        <dbReference type="Proteomes" id="UP000185161"/>
    </source>
</evidence>
<feature type="transmembrane region" description="Helical" evidence="1">
    <location>
        <begin position="121"/>
        <end position="143"/>
    </location>
</feature>
<accession>A0A1L6JDH3</accession>
<keyword evidence="1" id="KW-0472">Membrane</keyword>
<dbReference type="EMBL" id="CP018820">
    <property type="protein sequence ID" value="APR53540.1"/>
    <property type="molecule type" value="Genomic_DNA"/>
</dbReference>
<feature type="transmembrane region" description="Helical" evidence="1">
    <location>
        <begin position="57"/>
        <end position="80"/>
    </location>
</feature>
<gene>
    <name evidence="2" type="ORF">BRX40_14905</name>
    <name evidence="3" type="ORF">CA257_21245</name>
</gene>
<dbReference type="Proteomes" id="UP000286681">
    <property type="component" value="Unassembled WGS sequence"/>
</dbReference>
<dbReference type="OrthoDB" id="118190at2"/>
<proteinExistence type="predicted"/>
<protein>
    <recommendedName>
        <fullName evidence="6">DUF1440 domain-containing protein</fullName>
    </recommendedName>
</protein>
<evidence type="ECO:0000313" key="2">
    <source>
        <dbReference type="EMBL" id="APR53540.1"/>
    </source>
</evidence>
<evidence type="ECO:0000313" key="3">
    <source>
        <dbReference type="EMBL" id="RSU98722.1"/>
    </source>
</evidence>
<dbReference type="RefSeq" id="WP_066575480.1">
    <property type="nucleotide sequence ID" value="NZ_CP018820.1"/>
</dbReference>
<feature type="transmembrane region" description="Helical" evidence="1">
    <location>
        <begin position="92"/>
        <end position="115"/>
    </location>
</feature>
<keyword evidence="1" id="KW-0812">Transmembrane</keyword>